<dbReference type="OMA" id="DWNITHI"/>
<dbReference type="EMBL" id="CH476616">
    <property type="protein sequence ID" value="EEP78408.1"/>
    <property type="molecule type" value="Genomic_DNA"/>
</dbReference>
<keyword evidence="3" id="KW-1185">Reference proteome</keyword>
<dbReference type="InterPro" id="IPR002575">
    <property type="entry name" value="Aminoglycoside_PTrfase"/>
</dbReference>
<evidence type="ECO:0000313" key="2">
    <source>
        <dbReference type="EMBL" id="EEP78408.1"/>
    </source>
</evidence>
<dbReference type="InterPro" id="IPR011009">
    <property type="entry name" value="Kinase-like_dom_sf"/>
</dbReference>
<dbReference type="OrthoDB" id="3645574at2759"/>
<dbReference type="eggNOG" id="ENOG502SII6">
    <property type="taxonomic scope" value="Eukaryota"/>
</dbReference>
<dbReference type="VEuPathDB" id="FungiDB:UREG_03254"/>
<dbReference type="Proteomes" id="UP000002058">
    <property type="component" value="Unassembled WGS sequence"/>
</dbReference>
<dbReference type="HOGENOM" id="CLU_025005_0_0_1"/>
<name>C4JQ21_UNCRE</name>
<dbReference type="PANTHER" id="PTHR21310">
    <property type="entry name" value="AMINOGLYCOSIDE PHOSPHOTRANSFERASE-RELATED-RELATED"/>
    <property type="match status" value="1"/>
</dbReference>
<proteinExistence type="predicted"/>
<sequence length="222" mass="25423">MLSSSWELKKHDDGLRRNLFKGLSRILLDIAKVPVPLIGSFVIDDNGFLVLSNRPLSPIITEMEGRQIPVDIPRNMTYSSVDSYVTDTLAIHDSRFTHQPNALTDRTDGAFQAAALTTMRTVAACFFKRELRRGPFVYVLNDLHQSNILVDEDWNISCLIDLEFACSQPIEMLHPPHWFTNRFVDQIDADHFTSVHGEFMAIMEQQERDLYPETPISVFKLL</sequence>
<dbReference type="PANTHER" id="PTHR21310:SF37">
    <property type="entry name" value="AMINOGLYCOSIDE PHOSPHOTRANSFERASE DOMAIN-CONTAINING PROTEIN"/>
    <property type="match status" value="1"/>
</dbReference>
<dbReference type="InParanoid" id="C4JQ21"/>
<dbReference type="KEGG" id="ure:UREG_03254"/>
<organism evidence="2 3">
    <name type="scientific">Uncinocarpus reesii (strain UAMH 1704)</name>
    <dbReference type="NCBI Taxonomy" id="336963"/>
    <lineage>
        <taxon>Eukaryota</taxon>
        <taxon>Fungi</taxon>
        <taxon>Dikarya</taxon>
        <taxon>Ascomycota</taxon>
        <taxon>Pezizomycotina</taxon>
        <taxon>Eurotiomycetes</taxon>
        <taxon>Eurotiomycetidae</taxon>
        <taxon>Onygenales</taxon>
        <taxon>Onygenaceae</taxon>
        <taxon>Uncinocarpus</taxon>
    </lineage>
</organism>
<feature type="domain" description="Aminoglycoside phosphotransferase" evidence="1">
    <location>
        <begin position="118"/>
        <end position="170"/>
    </location>
</feature>
<dbReference type="Pfam" id="PF01636">
    <property type="entry name" value="APH"/>
    <property type="match status" value="1"/>
</dbReference>
<gene>
    <name evidence="2" type="ORF">UREG_03254</name>
</gene>
<evidence type="ECO:0000313" key="3">
    <source>
        <dbReference type="Proteomes" id="UP000002058"/>
    </source>
</evidence>
<reference evidence="3" key="1">
    <citation type="journal article" date="2009" name="Genome Res.">
        <title>Comparative genomic analyses of the human fungal pathogens Coccidioides and their relatives.</title>
        <authorList>
            <person name="Sharpton T.J."/>
            <person name="Stajich J.E."/>
            <person name="Rounsley S.D."/>
            <person name="Gardner M.J."/>
            <person name="Wortman J.R."/>
            <person name="Jordar V.S."/>
            <person name="Maiti R."/>
            <person name="Kodira C.D."/>
            <person name="Neafsey D.E."/>
            <person name="Zeng Q."/>
            <person name="Hung C.-Y."/>
            <person name="McMahan C."/>
            <person name="Muszewska A."/>
            <person name="Grynberg M."/>
            <person name="Mandel M.A."/>
            <person name="Kellner E.M."/>
            <person name="Barker B.M."/>
            <person name="Galgiani J.N."/>
            <person name="Orbach M.J."/>
            <person name="Kirkland T.N."/>
            <person name="Cole G.T."/>
            <person name="Henn M.R."/>
            <person name="Birren B.W."/>
            <person name="Taylor J.W."/>
        </authorList>
    </citation>
    <scope>NUCLEOTIDE SEQUENCE [LARGE SCALE GENOMIC DNA]</scope>
    <source>
        <strain evidence="3">UAMH 1704</strain>
    </source>
</reference>
<dbReference type="GeneID" id="8439685"/>
<evidence type="ECO:0000259" key="1">
    <source>
        <dbReference type="Pfam" id="PF01636"/>
    </source>
</evidence>
<dbReference type="RefSeq" id="XP_002543737.1">
    <property type="nucleotide sequence ID" value="XM_002543691.1"/>
</dbReference>
<dbReference type="SUPFAM" id="SSF56112">
    <property type="entry name" value="Protein kinase-like (PK-like)"/>
    <property type="match status" value="1"/>
</dbReference>
<dbReference type="InterPro" id="IPR051678">
    <property type="entry name" value="AGP_Transferase"/>
</dbReference>
<accession>C4JQ21</accession>
<protein>
    <recommendedName>
        <fullName evidence="1">Aminoglycoside phosphotransferase domain-containing protein</fullName>
    </recommendedName>
</protein>
<dbReference type="AlphaFoldDB" id="C4JQ21"/>